<feature type="non-terminal residue" evidence="1">
    <location>
        <position position="1"/>
    </location>
</feature>
<evidence type="ECO:0000313" key="2">
    <source>
        <dbReference type="Proteomes" id="UP000663868"/>
    </source>
</evidence>
<comment type="caution">
    <text evidence="1">The sequence shown here is derived from an EMBL/GenBank/DDBJ whole genome shotgun (WGS) entry which is preliminary data.</text>
</comment>
<dbReference type="AlphaFoldDB" id="A0A819W5W8"/>
<evidence type="ECO:0000313" key="1">
    <source>
        <dbReference type="EMBL" id="CAF4121335.1"/>
    </source>
</evidence>
<protein>
    <submittedName>
        <fullName evidence="1">Uncharacterized protein</fullName>
    </submittedName>
</protein>
<organism evidence="1 2">
    <name type="scientific">Adineta steineri</name>
    <dbReference type="NCBI Taxonomy" id="433720"/>
    <lineage>
        <taxon>Eukaryota</taxon>
        <taxon>Metazoa</taxon>
        <taxon>Spiralia</taxon>
        <taxon>Gnathifera</taxon>
        <taxon>Rotifera</taxon>
        <taxon>Eurotatoria</taxon>
        <taxon>Bdelloidea</taxon>
        <taxon>Adinetida</taxon>
        <taxon>Adinetidae</taxon>
        <taxon>Adineta</taxon>
    </lineage>
</organism>
<sequence>ALVFVILRKLLCTNPHKPLVVKKDDEWYQPVPLKDKIN</sequence>
<reference evidence="1" key="1">
    <citation type="submission" date="2021-02" db="EMBL/GenBank/DDBJ databases">
        <authorList>
            <person name="Nowell W R."/>
        </authorList>
    </citation>
    <scope>NUCLEOTIDE SEQUENCE</scope>
</reference>
<name>A0A819W5W8_9BILA</name>
<dbReference type="EMBL" id="CAJOBB010005247">
    <property type="protein sequence ID" value="CAF4121335.1"/>
    <property type="molecule type" value="Genomic_DNA"/>
</dbReference>
<accession>A0A819W5W8</accession>
<gene>
    <name evidence="1" type="ORF">KXQ929_LOCUS35659</name>
</gene>
<proteinExistence type="predicted"/>
<dbReference type="Proteomes" id="UP000663868">
    <property type="component" value="Unassembled WGS sequence"/>
</dbReference>